<evidence type="ECO:0000259" key="7">
    <source>
        <dbReference type="PROSITE" id="PS50857"/>
    </source>
</evidence>
<reference evidence="9 10" key="2">
    <citation type="journal article" date="2017" name="Genome Announc.">
        <title>Draft Genome Sequences of Four Alkaliphilic Bacteria Belonging to the Anaerobacillus Genus.</title>
        <authorList>
            <person name="Bassil N.M."/>
            <person name="Lloyd J.R."/>
        </authorList>
    </citation>
    <scope>NUCLEOTIDE SEQUENCE [LARGE SCALE GENOMIC DNA]</scope>
    <source>
        <strain evidence="9 10">NB2006</strain>
    </source>
</reference>
<keyword evidence="10" id="KW-1185">Reference proteome</keyword>
<name>A0A1S2MHU4_9BACI</name>
<evidence type="ECO:0000256" key="5">
    <source>
        <dbReference type="ARBA" id="ARBA00031399"/>
    </source>
</evidence>
<proteinExistence type="predicted"/>
<dbReference type="GO" id="GO:0004129">
    <property type="term" value="F:cytochrome-c oxidase activity"/>
    <property type="evidence" value="ECO:0007669"/>
    <property type="project" value="UniProtKB-EC"/>
</dbReference>
<dbReference type="PRINTS" id="PR01166">
    <property type="entry name" value="CYCOXIDASEII"/>
</dbReference>
<evidence type="ECO:0000256" key="2">
    <source>
        <dbReference type="ARBA" id="ARBA00022723"/>
    </source>
</evidence>
<dbReference type="Gene3D" id="1.20.1070.10">
    <property type="entry name" value="Rhodopsin 7-helix transmembrane proteins"/>
    <property type="match status" value="1"/>
</dbReference>
<gene>
    <name evidence="9" type="ORF">AWH56_009375</name>
    <name evidence="8" type="ORF">AWH56_01155</name>
</gene>
<dbReference type="Proteomes" id="UP000180175">
    <property type="component" value="Chromosome"/>
</dbReference>
<dbReference type="AlphaFoldDB" id="A0A1S2MHU4"/>
<dbReference type="EMBL" id="LQXD01000001">
    <property type="protein sequence ID" value="OIJ23507.1"/>
    <property type="molecule type" value="Genomic_DNA"/>
</dbReference>
<dbReference type="InterPro" id="IPR001505">
    <property type="entry name" value="Copper_CuA"/>
</dbReference>
<dbReference type="PANTHER" id="PTHR42838:SF2">
    <property type="entry name" value="NITROUS-OXIDE REDUCTASE"/>
    <property type="match status" value="1"/>
</dbReference>
<sequence length="155" mass="17164">MHLHRYEKIWLAFGIGSLLVFLAVLGVSAFAYGQQPPSHMATVDPQNLSNEAPFNEPGLRQINDTTYQATIIAMAFAYVPNKIEVPVGSTVRFQVTSSDVVHSFTIPGTNVNFMVTPGHVNMAEHTFTEPGTYLVLCNEYCGTGHHYMQMTIEVK</sequence>
<dbReference type="OrthoDB" id="9773456at2"/>
<evidence type="ECO:0000313" key="9">
    <source>
        <dbReference type="EMBL" id="QOY37768.1"/>
    </source>
</evidence>
<evidence type="ECO:0000256" key="3">
    <source>
        <dbReference type="ARBA" id="ARBA00023008"/>
    </source>
</evidence>
<dbReference type="InterPro" id="IPR051403">
    <property type="entry name" value="NosZ/Cyto_c_oxidase_sub2"/>
</dbReference>
<keyword evidence="2" id="KW-0479">Metal-binding</keyword>
<keyword evidence="3" id="KW-0186">Copper</keyword>
<dbReference type="SUPFAM" id="SSF49503">
    <property type="entry name" value="Cupredoxins"/>
    <property type="match status" value="1"/>
</dbReference>
<dbReference type="GO" id="GO:0005507">
    <property type="term" value="F:copper ion binding"/>
    <property type="evidence" value="ECO:0007669"/>
    <property type="project" value="InterPro"/>
</dbReference>
<feature type="domain" description="Cytochrome oxidase subunit II copper A binding" evidence="7">
    <location>
        <begin position="64"/>
        <end position="155"/>
    </location>
</feature>
<dbReference type="RefSeq" id="WP_071315414.1">
    <property type="nucleotide sequence ID" value="NZ_CP063356.2"/>
</dbReference>
<evidence type="ECO:0000256" key="4">
    <source>
        <dbReference type="ARBA" id="ARBA00024688"/>
    </source>
</evidence>
<evidence type="ECO:0000313" key="10">
    <source>
        <dbReference type="Proteomes" id="UP000180175"/>
    </source>
</evidence>
<reference evidence="8 10" key="1">
    <citation type="submission" date="2016-10" db="EMBL/GenBank/DDBJ databases">
        <title>Draft genome sequences of four alkaliphilic bacteria belonging to the Anaerobacillus genus.</title>
        <authorList>
            <person name="Bassil N.M."/>
            <person name="Lloyd J.R."/>
        </authorList>
    </citation>
    <scope>NUCLEOTIDE SEQUENCE [LARGE SCALE GENOMIC DNA]</scope>
    <source>
        <strain evidence="8 10">NB2006</strain>
    </source>
</reference>
<evidence type="ECO:0000313" key="8">
    <source>
        <dbReference type="EMBL" id="OIJ23507.1"/>
    </source>
</evidence>
<evidence type="ECO:0000256" key="6">
    <source>
        <dbReference type="ARBA" id="ARBA00047816"/>
    </source>
</evidence>
<dbReference type="PROSITE" id="PS50857">
    <property type="entry name" value="COX2_CUA"/>
    <property type="match status" value="1"/>
</dbReference>
<accession>A0A1S2MHU4</accession>
<reference evidence="9 10" key="3">
    <citation type="journal article" date="2019" name="Int. J. Syst. Evol. Microbiol.">
        <title>Anaerobacillus isosaccharinicus sp. nov., an alkaliphilic bacterium which degrades isosaccharinic acid.</title>
        <authorList>
            <person name="Bassil N.M."/>
            <person name="Lloyd J.R."/>
        </authorList>
    </citation>
    <scope>NUCLEOTIDE SEQUENCE [LARGE SCALE GENOMIC DNA]</scope>
    <source>
        <strain evidence="9 10">NB2006</strain>
    </source>
</reference>
<organism evidence="8 10">
    <name type="scientific">Anaerobacillus isosaccharinicus</name>
    <dbReference type="NCBI Taxonomy" id="1532552"/>
    <lineage>
        <taxon>Bacteria</taxon>
        <taxon>Bacillati</taxon>
        <taxon>Bacillota</taxon>
        <taxon>Bacilli</taxon>
        <taxon>Bacillales</taxon>
        <taxon>Bacillaceae</taxon>
        <taxon>Anaerobacillus</taxon>
    </lineage>
</organism>
<comment type="function">
    <text evidence="4">Subunits I and II form the functional core of the enzyme complex. Electrons originating in cytochrome c are transferred via heme a and Cu(A) to the binuclear center formed by heme a3 and Cu(B).</text>
</comment>
<dbReference type="InterPro" id="IPR002429">
    <property type="entry name" value="CcO_II-like_C"/>
</dbReference>
<dbReference type="InterPro" id="IPR008972">
    <property type="entry name" value="Cupredoxin"/>
</dbReference>
<comment type="subcellular location">
    <subcellularLocation>
        <location evidence="1">Cell envelope</location>
    </subcellularLocation>
</comment>
<dbReference type="CDD" id="cd13913">
    <property type="entry name" value="ba3_CcO_II_C"/>
    <property type="match status" value="1"/>
</dbReference>
<reference evidence="9" key="4">
    <citation type="submission" date="2020-10" db="EMBL/GenBank/DDBJ databases">
        <authorList>
            <person name="Bassil N.M."/>
            <person name="Lloyd J.R."/>
        </authorList>
    </citation>
    <scope>NUCLEOTIDE SEQUENCE</scope>
    <source>
        <strain evidence="9">NB2006</strain>
    </source>
</reference>
<comment type="catalytic activity">
    <reaction evidence="6">
        <text>4 Fe(II)-[cytochrome c] + O2 + 8 H(+)(in) = 4 Fe(III)-[cytochrome c] + 2 H2O + 4 H(+)(out)</text>
        <dbReference type="Rhea" id="RHEA:11436"/>
        <dbReference type="Rhea" id="RHEA-COMP:10350"/>
        <dbReference type="Rhea" id="RHEA-COMP:14399"/>
        <dbReference type="ChEBI" id="CHEBI:15377"/>
        <dbReference type="ChEBI" id="CHEBI:15378"/>
        <dbReference type="ChEBI" id="CHEBI:15379"/>
        <dbReference type="ChEBI" id="CHEBI:29033"/>
        <dbReference type="ChEBI" id="CHEBI:29034"/>
        <dbReference type="EC" id="7.1.1.9"/>
    </reaction>
</comment>
<evidence type="ECO:0000256" key="1">
    <source>
        <dbReference type="ARBA" id="ARBA00004196"/>
    </source>
</evidence>
<dbReference type="InterPro" id="IPR034214">
    <property type="entry name" value="Ba3_CcO_II_C"/>
</dbReference>
<dbReference type="GO" id="GO:0016020">
    <property type="term" value="C:membrane"/>
    <property type="evidence" value="ECO:0007669"/>
    <property type="project" value="InterPro"/>
</dbReference>
<dbReference type="KEGG" id="aia:AWH56_009375"/>
<dbReference type="PANTHER" id="PTHR42838">
    <property type="entry name" value="CYTOCHROME C OXIDASE SUBUNIT II"/>
    <property type="match status" value="1"/>
</dbReference>
<dbReference type="PROSITE" id="PS00078">
    <property type="entry name" value="COX2"/>
    <property type="match status" value="1"/>
</dbReference>
<dbReference type="Gene3D" id="2.60.40.420">
    <property type="entry name" value="Cupredoxins - blue copper proteins"/>
    <property type="match status" value="1"/>
</dbReference>
<dbReference type="EMBL" id="CP063356">
    <property type="protein sequence ID" value="QOY37768.1"/>
    <property type="molecule type" value="Genomic_DNA"/>
</dbReference>
<protein>
    <recommendedName>
        <fullName evidence="5">Cytochrome aa3 subunit 2</fullName>
    </recommendedName>
</protein>
<dbReference type="GO" id="GO:0030313">
    <property type="term" value="C:cell envelope"/>
    <property type="evidence" value="ECO:0007669"/>
    <property type="project" value="UniProtKB-SubCell"/>
</dbReference>
<dbReference type="Pfam" id="PF00116">
    <property type="entry name" value="COX2"/>
    <property type="match status" value="1"/>
</dbReference>